<name>A0A1I3F8L9_9PLAN</name>
<sequence>MSAVDMRFLQSRRKFLSRSVAGLTVVGMGLLSARSLLADPTQIAARIEETPTEHVLTPALKAASASLKAMDDVKDYSATFHKKEFVGRKLIATSMSLKLRESPFSVYLKFIDPHGGREVIFIEGKNENNLLVHDTGFASLAGTLSLDPKGSYAMDENRYPVTNIGLRHLVTKVIETWLGDVKEEGITVQQHDGVALDGLTCKTYEVVHRKQHAQSKYQLSRLYVDEATGYPVRVQAYAFSAKREPMGSTGTLVEDYYYSKMVTNIGLTDADFDVKNPKYDF</sequence>
<keyword evidence="2" id="KW-1185">Reference proteome</keyword>
<organism evidence="1 2">
    <name type="scientific">Planctomicrobium piriforme</name>
    <dbReference type="NCBI Taxonomy" id="1576369"/>
    <lineage>
        <taxon>Bacteria</taxon>
        <taxon>Pseudomonadati</taxon>
        <taxon>Planctomycetota</taxon>
        <taxon>Planctomycetia</taxon>
        <taxon>Planctomycetales</taxon>
        <taxon>Planctomycetaceae</taxon>
        <taxon>Planctomicrobium</taxon>
    </lineage>
</organism>
<reference evidence="2" key="1">
    <citation type="submission" date="2016-10" db="EMBL/GenBank/DDBJ databases">
        <authorList>
            <person name="Varghese N."/>
            <person name="Submissions S."/>
        </authorList>
    </citation>
    <scope>NUCLEOTIDE SEQUENCE [LARGE SCALE GENOMIC DNA]</scope>
    <source>
        <strain evidence="2">DSM 26348</strain>
    </source>
</reference>
<evidence type="ECO:0000313" key="1">
    <source>
        <dbReference type="EMBL" id="SFI07533.1"/>
    </source>
</evidence>
<dbReference type="InterPro" id="IPR011465">
    <property type="entry name" value="DUF1571"/>
</dbReference>
<dbReference type="Proteomes" id="UP000199518">
    <property type="component" value="Unassembled WGS sequence"/>
</dbReference>
<dbReference type="EMBL" id="FOQD01000005">
    <property type="protein sequence ID" value="SFI07533.1"/>
    <property type="molecule type" value="Genomic_DNA"/>
</dbReference>
<protein>
    <submittedName>
        <fullName evidence="1">Uncharacterized protein</fullName>
    </submittedName>
</protein>
<accession>A0A1I3F8L9</accession>
<evidence type="ECO:0000313" key="2">
    <source>
        <dbReference type="Proteomes" id="UP000199518"/>
    </source>
</evidence>
<gene>
    <name evidence="1" type="ORF">SAMN05421753_105128</name>
</gene>
<proteinExistence type="predicted"/>
<dbReference type="AlphaFoldDB" id="A0A1I3F8L9"/>
<dbReference type="Pfam" id="PF07608">
    <property type="entry name" value="DUF1571"/>
    <property type="match status" value="1"/>
</dbReference>